<proteinExistence type="inferred from homology"/>
<evidence type="ECO:0000256" key="3">
    <source>
        <dbReference type="ARBA" id="ARBA00022553"/>
    </source>
</evidence>
<evidence type="ECO:0000313" key="14">
    <source>
        <dbReference type="EMBL" id="KAK0178776.1"/>
    </source>
</evidence>
<feature type="domain" description="Anaphase-promoting complex subunit 4-like WD40" evidence="13">
    <location>
        <begin position="266"/>
        <end position="330"/>
    </location>
</feature>
<evidence type="ECO:0000313" key="15">
    <source>
        <dbReference type="Proteomes" id="UP001168972"/>
    </source>
</evidence>
<dbReference type="InterPro" id="IPR045161">
    <property type="entry name" value="Utp18"/>
</dbReference>
<dbReference type="InterPro" id="IPR015943">
    <property type="entry name" value="WD40/YVTN_repeat-like_dom_sf"/>
</dbReference>
<dbReference type="GO" id="GO:0006364">
    <property type="term" value="P:rRNA processing"/>
    <property type="evidence" value="ECO:0007669"/>
    <property type="project" value="UniProtKB-KW"/>
</dbReference>
<evidence type="ECO:0000256" key="11">
    <source>
        <dbReference type="PROSITE-ProRule" id="PRU00221"/>
    </source>
</evidence>
<evidence type="ECO:0000256" key="2">
    <source>
        <dbReference type="ARBA" id="ARBA00022552"/>
    </source>
</evidence>
<comment type="similarity">
    <text evidence="7">Belongs to the WD repeat UTP18 family.</text>
</comment>
<keyword evidence="5" id="KW-0677">Repeat</keyword>
<gene>
    <name evidence="14" type="ORF">PV327_007631</name>
</gene>
<dbReference type="AlphaFoldDB" id="A0AA39G011"/>
<dbReference type="InterPro" id="IPR024977">
    <property type="entry name" value="Apc4-like_WD40_dom"/>
</dbReference>
<keyword evidence="2" id="KW-0698">rRNA processing</keyword>
<dbReference type="PANTHER" id="PTHR18359">
    <property type="entry name" value="WD-REPEAT PROTEIN-RELATED"/>
    <property type="match status" value="1"/>
</dbReference>
<dbReference type="GO" id="GO:0034388">
    <property type="term" value="C:Pwp2p-containing subcomplex of 90S preribosome"/>
    <property type="evidence" value="ECO:0007669"/>
    <property type="project" value="TreeGrafter"/>
</dbReference>
<dbReference type="FunFam" id="2.130.10.10:FF:000121">
    <property type="entry name" value="U3 small nucleolar RNA-associated protein 18 homolog"/>
    <property type="match status" value="1"/>
</dbReference>
<dbReference type="Pfam" id="PF12894">
    <property type="entry name" value="ANAPC4_WD40"/>
    <property type="match status" value="1"/>
</dbReference>
<dbReference type="PANTHER" id="PTHR18359:SF0">
    <property type="entry name" value="U3 SMALL NUCLEOLAR RNA-ASSOCIATED PROTEIN 18 HOMOLOG"/>
    <property type="match status" value="1"/>
</dbReference>
<evidence type="ECO:0000256" key="5">
    <source>
        <dbReference type="ARBA" id="ARBA00022737"/>
    </source>
</evidence>
<dbReference type="InterPro" id="IPR001680">
    <property type="entry name" value="WD40_rpt"/>
</dbReference>
<reference evidence="14" key="1">
    <citation type="journal article" date="2023" name="bioRxiv">
        <title>Scaffold-level genome assemblies of two parasitoid biocontrol wasps reveal the parthenogenesis mechanism and an associated novel virus.</title>
        <authorList>
            <person name="Inwood S."/>
            <person name="Skelly J."/>
            <person name="Guhlin J."/>
            <person name="Harrop T."/>
            <person name="Goldson S."/>
            <person name="Dearden P."/>
        </authorList>
    </citation>
    <scope>NUCLEOTIDE SEQUENCE</scope>
    <source>
        <strain evidence="14">Lincoln</strain>
        <tissue evidence="14">Whole body</tissue>
    </source>
</reference>
<evidence type="ECO:0000256" key="9">
    <source>
        <dbReference type="ARBA" id="ARBA00074442"/>
    </source>
</evidence>
<evidence type="ECO:0000256" key="1">
    <source>
        <dbReference type="ARBA" id="ARBA00004604"/>
    </source>
</evidence>
<evidence type="ECO:0000256" key="10">
    <source>
        <dbReference type="ARBA" id="ARBA00075773"/>
    </source>
</evidence>
<dbReference type="Gene3D" id="2.130.10.10">
    <property type="entry name" value="YVTN repeat-like/Quinoprotein amine dehydrogenase"/>
    <property type="match status" value="1"/>
</dbReference>
<evidence type="ECO:0000256" key="12">
    <source>
        <dbReference type="SAM" id="MobiDB-lite"/>
    </source>
</evidence>
<keyword evidence="6" id="KW-0539">Nucleus</keyword>
<dbReference type="PROSITE" id="PS50082">
    <property type="entry name" value="WD_REPEATS_2"/>
    <property type="match status" value="1"/>
</dbReference>
<feature type="region of interest" description="Disordered" evidence="12">
    <location>
        <begin position="39"/>
        <end position="91"/>
    </location>
</feature>
<keyword evidence="3" id="KW-0597">Phosphoprotein</keyword>
<name>A0AA39G011_MICHY</name>
<evidence type="ECO:0000256" key="7">
    <source>
        <dbReference type="ARBA" id="ARBA00025767"/>
    </source>
</evidence>
<evidence type="ECO:0000256" key="4">
    <source>
        <dbReference type="ARBA" id="ARBA00022574"/>
    </source>
</evidence>
<keyword evidence="4 11" id="KW-0853">WD repeat</keyword>
<dbReference type="SUPFAM" id="SSF50978">
    <property type="entry name" value="WD40 repeat-like"/>
    <property type="match status" value="1"/>
</dbReference>
<sequence length="494" mass="55462">MSPPIAKKRKNEYDPEEEARLERIVFGDTNDVIKNLVKTKDENVSAVQESDDDLKSMSDFNDDDDNSKSDNDIMDNDTASNDESEEKLKPAWIDEDDKYSVHQALSLQGRKLLHKIPEKPYNELLQNKFNQIVGTPKWAQLDKTDQDDESDSDSEILKHSNHIVPIKTKKLAKGVIDIKALTEINKQTQNEGNMITSLQFHETSTVAFIAGLKGILSVFQIDGRENNKLQSIQFERFRINHAKFLKDGTEIIAGSRNHQYSQVYDLMSGKIYKCNLPYGVTNMKKFEISPDGKIIAVAGRQGEIHLLTTTTKEMITTLKMNSKCTAMTFTPDSKSLVTHGESEEIYVWDLNSRLCVHKAVDDGCISSTGITISSSGQFLATGSKQGVVNIYETSSVLQSRYPKPLKIVLNLVTPITSLKFNPTSEILAMASEYKPNAFKMVHLPSFTVFSNFPTSRTIMHNALSIDFSPGSAYLGISNNKGNAYLYRLKHYGNY</sequence>
<keyword evidence="15" id="KW-1185">Reference proteome</keyword>
<evidence type="ECO:0000256" key="8">
    <source>
        <dbReference type="ARBA" id="ARBA00058527"/>
    </source>
</evidence>
<feature type="repeat" description="WD" evidence="11">
    <location>
        <begin position="317"/>
        <end position="358"/>
    </location>
</feature>
<comment type="function">
    <text evidence="8">Part of the small subunit (SSU) processome, first precursor of the small eukaryotic ribosomal subunit. During the assembly of the SSU processome in the nucleolus, many ribosome biogenesis factors, an RNA chaperone and ribosomal proteins associate with the nascent pre-rRNA and work in concert to generate RNA folding, modifications, rearrangements and cleavage as well as targeted degradation of pre-ribosomal RNA by the RNA exosome. Involved in nucleolar processing of pre-18S ribosomal RNA.</text>
</comment>
<evidence type="ECO:0000259" key="13">
    <source>
        <dbReference type="Pfam" id="PF12894"/>
    </source>
</evidence>
<protein>
    <recommendedName>
        <fullName evidence="9">U3 small nucleolar RNA-associated protein 18 homolog</fullName>
    </recommendedName>
    <alternativeName>
        <fullName evidence="10">WD repeat-containing protein 50</fullName>
    </alternativeName>
</protein>
<feature type="compositionally biased region" description="Acidic residues" evidence="12">
    <location>
        <begin position="72"/>
        <end position="85"/>
    </location>
</feature>
<accession>A0AA39G011</accession>
<organism evidence="14 15">
    <name type="scientific">Microctonus hyperodae</name>
    <name type="common">Parasitoid wasp</name>
    <dbReference type="NCBI Taxonomy" id="165561"/>
    <lineage>
        <taxon>Eukaryota</taxon>
        <taxon>Metazoa</taxon>
        <taxon>Ecdysozoa</taxon>
        <taxon>Arthropoda</taxon>
        <taxon>Hexapoda</taxon>
        <taxon>Insecta</taxon>
        <taxon>Pterygota</taxon>
        <taxon>Neoptera</taxon>
        <taxon>Endopterygota</taxon>
        <taxon>Hymenoptera</taxon>
        <taxon>Apocrita</taxon>
        <taxon>Ichneumonoidea</taxon>
        <taxon>Braconidae</taxon>
        <taxon>Euphorinae</taxon>
        <taxon>Microctonus</taxon>
    </lineage>
</organism>
<dbReference type="InterPro" id="IPR036322">
    <property type="entry name" value="WD40_repeat_dom_sf"/>
</dbReference>
<comment type="subcellular location">
    <subcellularLocation>
        <location evidence="1">Nucleus</location>
        <location evidence="1">Nucleolus</location>
    </subcellularLocation>
</comment>
<dbReference type="GO" id="GO:0032040">
    <property type="term" value="C:small-subunit processome"/>
    <property type="evidence" value="ECO:0007669"/>
    <property type="project" value="TreeGrafter"/>
</dbReference>
<evidence type="ECO:0000256" key="6">
    <source>
        <dbReference type="ARBA" id="ARBA00023242"/>
    </source>
</evidence>
<dbReference type="SMART" id="SM00320">
    <property type="entry name" value="WD40"/>
    <property type="match status" value="5"/>
</dbReference>
<dbReference type="EMBL" id="JAQQBR010000004">
    <property type="protein sequence ID" value="KAK0178776.1"/>
    <property type="molecule type" value="Genomic_DNA"/>
</dbReference>
<reference evidence="14" key="2">
    <citation type="submission" date="2023-03" db="EMBL/GenBank/DDBJ databases">
        <authorList>
            <person name="Inwood S.N."/>
            <person name="Skelly J.G."/>
            <person name="Guhlin J."/>
            <person name="Harrop T.W.R."/>
            <person name="Goldson S.G."/>
            <person name="Dearden P.K."/>
        </authorList>
    </citation>
    <scope>NUCLEOTIDE SEQUENCE</scope>
    <source>
        <strain evidence="14">Lincoln</strain>
        <tissue evidence="14">Whole body</tissue>
    </source>
</reference>
<comment type="caution">
    <text evidence="14">The sequence shown here is derived from an EMBL/GenBank/DDBJ whole genome shotgun (WGS) entry which is preliminary data.</text>
</comment>
<dbReference type="Proteomes" id="UP001168972">
    <property type="component" value="Unassembled WGS sequence"/>
</dbReference>